<keyword evidence="5" id="KW-0418">Kinase</keyword>
<protein>
    <submittedName>
        <fullName evidence="5">EIF-2-alpha kinase activator Gcn1p</fullName>
    </submittedName>
</protein>
<proteinExistence type="inferred from homology"/>
<feature type="repeat" description="HEAT" evidence="3">
    <location>
        <begin position="2006"/>
        <end position="2043"/>
    </location>
</feature>
<dbReference type="Gene3D" id="1.25.10.10">
    <property type="entry name" value="Leucine-rich Repeat Variant"/>
    <property type="match status" value="5"/>
</dbReference>
<keyword evidence="2" id="KW-0677">Repeat</keyword>
<evidence type="ECO:0000256" key="2">
    <source>
        <dbReference type="ARBA" id="ARBA00022737"/>
    </source>
</evidence>
<dbReference type="Pfam" id="PF25801">
    <property type="entry name" value="HEAT_GCN1_C_2"/>
    <property type="match status" value="1"/>
</dbReference>
<dbReference type="InterPro" id="IPR056810">
    <property type="entry name" value="GNC1-like_N"/>
</dbReference>
<dbReference type="InterPro" id="IPR022716">
    <property type="entry name" value="Gcn1_N"/>
</dbReference>
<dbReference type="SMART" id="SM01349">
    <property type="entry name" value="TOG"/>
    <property type="match status" value="1"/>
</dbReference>
<keyword evidence="5" id="KW-0808">Transferase</keyword>
<dbReference type="InterPro" id="IPR056809">
    <property type="entry name" value="HEAT_GCN1_fung"/>
</dbReference>
<evidence type="ECO:0000313" key="5">
    <source>
        <dbReference type="EMBL" id="CAK7892363.1"/>
    </source>
</evidence>
<dbReference type="PANTHER" id="PTHR23346">
    <property type="entry name" value="TRANSLATIONAL ACTIVATOR GCN1-RELATED"/>
    <property type="match status" value="1"/>
</dbReference>
<dbReference type="Proteomes" id="UP001497600">
    <property type="component" value="Chromosome A"/>
</dbReference>
<dbReference type="Pfam" id="PF24993">
    <property type="entry name" value="GNC1_N"/>
    <property type="match status" value="1"/>
</dbReference>
<gene>
    <name evidence="5" type="primary">GCN1</name>
    <name evidence="5" type="ORF">CAAN4_A02586</name>
</gene>
<feature type="domain" description="TOG" evidence="4">
    <location>
        <begin position="1363"/>
        <end position="1592"/>
    </location>
</feature>
<dbReference type="Pfam" id="PF24916">
    <property type="entry name" value="HEAT_GCN1_fung"/>
    <property type="match status" value="1"/>
</dbReference>
<name>A0ABP0E8P5_9ASCO</name>
<evidence type="ECO:0000259" key="4">
    <source>
        <dbReference type="SMART" id="SM01349"/>
    </source>
</evidence>
<dbReference type="InterPro" id="IPR011989">
    <property type="entry name" value="ARM-like"/>
</dbReference>
<feature type="repeat" description="HEAT" evidence="3">
    <location>
        <begin position="1533"/>
        <end position="1569"/>
    </location>
</feature>
<evidence type="ECO:0000256" key="3">
    <source>
        <dbReference type="PROSITE-ProRule" id="PRU00103"/>
    </source>
</evidence>
<evidence type="ECO:0000256" key="1">
    <source>
        <dbReference type="ARBA" id="ARBA00007366"/>
    </source>
</evidence>
<organism evidence="5 6">
    <name type="scientific">[Candida] anglica</name>
    <dbReference type="NCBI Taxonomy" id="148631"/>
    <lineage>
        <taxon>Eukaryota</taxon>
        <taxon>Fungi</taxon>
        <taxon>Dikarya</taxon>
        <taxon>Ascomycota</taxon>
        <taxon>Saccharomycotina</taxon>
        <taxon>Pichiomycetes</taxon>
        <taxon>Debaryomycetaceae</taxon>
        <taxon>Kurtzmaniella</taxon>
    </lineage>
</organism>
<dbReference type="InterPro" id="IPR034085">
    <property type="entry name" value="TOG"/>
</dbReference>
<keyword evidence="6" id="KW-1185">Reference proteome</keyword>
<dbReference type="InterPro" id="IPR021133">
    <property type="entry name" value="HEAT_type_2"/>
</dbReference>
<dbReference type="Pfam" id="PF24984">
    <property type="entry name" value="HEAT_EF3_GNC1"/>
    <property type="match status" value="1"/>
</dbReference>
<dbReference type="Pfam" id="PF24987">
    <property type="entry name" value="HEAT_EF3_N"/>
    <property type="match status" value="1"/>
</dbReference>
<comment type="similarity">
    <text evidence="1">Belongs to the GCN1 family.</text>
</comment>
<feature type="repeat" description="HEAT" evidence="3">
    <location>
        <begin position="1690"/>
        <end position="1729"/>
    </location>
</feature>
<feature type="repeat" description="HEAT" evidence="3">
    <location>
        <begin position="1652"/>
        <end position="1690"/>
    </location>
</feature>
<dbReference type="Pfam" id="PF23271">
    <property type="entry name" value="HEAT_GCN1"/>
    <property type="match status" value="2"/>
</dbReference>
<dbReference type="Pfam" id="PF12074">
    <property type="entry name" value="Gcn1_N"/>
    <property type="match status" value="1"/>
</dbReference>
<dbReference type="InterPro" id="IPR057546">
    <property type="entry name" value="HEAT_GCN1"/>
</dbReference>
<evidence type="ECO:0000313" key="6">
    <source>
        <dbReference type="Proteomes" id="UP001497600"/>
    </source>
</evidence>
<accession>A0ABP0E8P5</accession>
<dbReference type="GO" id="GO:0016301">
    <property type="term" value="F:kinase activity"/>
    <property type="evidence" value="ECO:0007669"/>
    <property type="project" value="UniProtKB-KW"/>
</dbReference>
<dbReference type="EMBL" id="OZ004253">
    <property type="protein sequence ID" value="CAK7892363.1"/>
    <property type="molecule type" value="Genomic_DNA"/>
</dbReference>
<dbReference type="PROSITE" id="PS50077">
    <property type="entry name" value="HEAT_REPEAT"/>
    <property type="match status" value="4"/>
</dbReference>
<sequence>MSQGEDISTMSWDQLGPILEKNVNSSLTSVRIPTIGRLIDLVTQSEIPLEAYSKISVVTLSTYNYYSDDDSRKQALRALETLLDSKIELLPKYVKYMLDIASNTNSMSVTGMITLLSWTNSFSVIASKHEQFESVASDLIVTQAYLLDKIVSYSKCGEDRSKHRLRVYDSVLSTTKSAIAKTLLSTTKITDVEIINIYTDVLTTKITNTNASLSLLGVLSKCLEDLIPVKPSLNKHFQETQTDKVLDYFGVQVLLGKGQTFTYSLEVFGHFVHEHISLAKFTEKILPSLEKANLRSPESTFGSILPTFFAHLDVKDCNLATTFSSSKLLSQIISAFKSTKDITREGAFSTSKVLIVHLNNNGSIEPSSTVVTELFKALKSVSNADQKLLFANTLALIRLDVTITESILTQLLPYVSKDQNETSLVGFVSAFVSHYLRLVSSGNSSIDAKIKQQIITGLGDKKLNLRRIWSTVLGDELIVGGEGFSIVSEEIYPALLKSLSEVQASPLPAITGKGIASAYVAIALRNASPSFYFASDSDKAILVNALQTSTDKPAILTNYRVYTKLVTEADQVWFLRALQAALSEVNEESTLEYSKAWLYFATSTNANSTVRRLALQLIGESYQKLPSFSTGLISGIYDILRTYEQDSSKEDPFKYKLALLSPVISSITTASDVLSENVRSLLIACNHASVPVKNGWTGLCQRAGLDVGQLVQEHADSIVSEALNESASSAIYAACIKSLALAAFIQPDIISPKISEIIGQDVQESNLKYDSTHIDIWRAAEGELVVNVLDDGKKRQEDKNSRDYETRKWEEDMRKELASKGKAVQKKLTREEQLLVKEQLEKESTIRSEVQATVDNFTRAIDVVNELVNDAAKGVDNGAKHWFPVAVNGMLSTSSNSIGVSLLGDAAAKQFIHLSELLTDRLGTMKTFIGVAVLRVHKIAGLSENYFEEPILNLLSRILFRVKFLSDHKALDSLSLSYLLPLLNKVLENGKAVAIRNASKQAVTSEFVEEDAEEEQLLLAMEILAAHAEAFEDEFIPRTHILKELISLMKLPTRAKLAKECFLSISSNIAVSISDSDLQVLLDTVISPELYVRTAVLESLDAEFDLSDMSYSNELWIAVHDNDPQCSEFAASIWSESGFEIPADVVTQLLPFFNNQDTGLRLSIANAVFSAVSKLTKNDTIVLDDIVQELIAHYWVKEQPPAPLVDQFGLIVKTSQEQKDTWEDRSTVALALKTLSPLYKDSTVLALFEFLVQDPSALGDKEDLVRQELQDAGVEIIQAYGASNIAALIPLFEECLSAKDTGSRTQDKIRQSVIILYGALARHLDASDPRLNLIVERLLKTLDTPSEDVQYSVSECIAPLVPKFQSKLQTYFDELFEKLFDGKKMAIRRGAAYGLAGLVKGAGIKSLSTFDIIRSLTDAADDKKNSQRREGVSYAFECLSQSLGKFFEPYVIEVLPIILKSLGDQVPEVREATDLAARQIMKNTTSFGVKQLIPVAIANLDEIQWRSKKGSVELLGSMAYLDPTQLSASLSTIVPEIVGVLNDTHKEVRKAADQALKRFGEVIRNPEIQGVVPDLLNAIGDPTKYTDAALDKLIKTQFVHYIDGPSLALIIHVIHRGMRDRSAATKRKACQIVGNMAFLVDAKDLNPYLNELVAELEVAMVDPVPGTRSTAARALGSLVEKLGEDQFPDLIPRLLDTLQDESRAGDRLGSAQALAEVVCGLGISKLEELLPSILSNAASPRNHIRAGYMPLLLFLPVCFGSQFSPYLARIIPPILNGLADVDEDIRDTALRAGRLIVKNYATKAVDLLLPELELGLSDTSYRIRLSSVELTGDLLFQVTGITGKNELSSEEAKEGEEDEEVEQMQSSEINKALIEALGQERRDRILALLFICRSDTAGIVRNASVDIWKALVANTPRTIKEILPTLTHFIVRRLASPETTQRTIAAQTLGEMVRRVGANALAQLLPTLEEALISSDTDSKQGICIALTELIKSSQHDALVEYQDIFIRTIREALTDPASGVREAAASAFEALQEELGKVVIDEILPHLLNLLQSEGSESENALLALRDIMSAKSDIIFPILLPTLLSPPIDAFKAGALASLASVAGPALYKRLSHVINTLVQAIMDAKNQPEEQQQQIKDAFDSVLLAIDAGEGLHPLMQQLMSLVKHEDSARRATVYARLGNFFTNTSLDYSVYTQDMVSQFILSLGDKSPEVVQGTFDALSALVKQQPKESLERLVKPARQALGLTGVLGEDLAGFTLARGPSCVLPIFLHGLMYGNSEQKELSAQGIAEVIEKTPAANLKPFATTVTGPLIRVIGEKVSSDIKAAILHALTVLLAKIPQFLRPFIPQLQRTFVRSLSDQQNEGLRSRAVVALGTLIEFQPRVDSLVTELVSGAKVATEQGVKTSILKGILEVVSKAGKNMSEGSKTSIMTLVEEEITKVNDKSAVAYARLVGSLSKILSSEEASNIIKSKILSSEDAKFAVLSINSFLRDAPLHIFETGVLPEITDFIVESASSADPYISDNATVAIGKLLLLKDQTKSPVVRNPVVSETPFNIPESLIEKLMNQLSQNMLQPVSNSPDSRRLALVVVRTVARFQYESETKPFLDMLAPSVFTCIRDPIIPIRLAAEKAFLAIFNMIDDVALTDFNAWFEGKSSFTNAIGATIQPRSIGDYTKRVGSRLASVERERIEAGGDAETMFSDRFEDETEVWAVGGVDKKK</sequence>
<dbReference type="PANTHER" id="PTHR23346:SF7">
    <property type="entry name" value="STALLED RIBOSOME SENSOR GCN1"/>
    <property type="match status" value="1"/>
</dbReference>
<reference evidence="5 6" key="1">
    <citation type="submission" date="2024-01" db="EMBL/GenBank/DDBJ databases">
        <authorList>
            <consortium name="Genoscope - CEA"/>
            <person name="William W."/>
        </authorList>
    </citation>
    <scope>NUCLEOTIDE SEQUENCE [LARGE SCALE GENOMIC DNA]</scope>
    <source>
        <strain evidence="5 6">29B2s-10</strain>
    </source>
</reference>
<dbReference type="SUPFAM" id="SSF48371">
    <property type="entry name" value="ARM repeat"/>
    <property type="match status" value="4"/>
</dbReference>
<dbReference type="InterPro" id="IPR016024">
    <property type="entry name" value="ARM-type_fold"/>
</dbReference>